<comment type="cofactor">
    <cofactor evidence="1">
        <name>FAD</name>
        <dbReference type="ChEBI" id="CHEBI:57692"/>
    </cofactor>
</comment>
<dbReference type="InterPro" id="IPR016156">
    <property type="entry name" value="FAD/NAD-linked_Rdtase_dimer_sf"/>
</dbReference>
<dbReference type="Gene3D" id="3.30.390.30">
    <property type="match status" value="1"/>
</dbReference>
<feature type="domain" description="FAD/NAD(P)-binding" evidence="5">
    <location>
        <begin position="6"/>
        <end position="297"/>
    </location>
</feature>
<dbReference type="PANTHER" id="PTHR43557">
    <property type="entry name" value="APOPTOSIS-INDUCING FACTOR 1"/>
    <property type="match status" value="1"/>
</dbReference>
<dbReference type="Pfam" id="PF07992">
    <property type="entry name" value="Pyr_redox_2"/>
    <property type="match status" value="1"/>
</dbReference>
<keyword evidence="8" id="KW-1185">Reference proteome</keyword>
<protein>
    <submittedName>
        <fullName evidence="7">FAD/NAD(P)-binding oxidoreductase</fullName>
    </submittedName>
</protein>
<evidence type="ECO:0000259" key="6">
    <source>
        <dbReference type="Pfam" id="PF14759"/>
    </source>
</evidence>
<comment type="caution">
    <text evidence="7">The sequence shown here is derived from an EMBL/GenBank/DDBJ whole genome shotgun (WGS) entry which is preliminary data.</text>
</comment>
<evidence type="ECO:0000259" key="5">
    <source>
        <dbReference type="Pfam" id="PF07992"/>
    </source>
</evidence>
<evidence type="ECO:0000256" key="1">
    <source>
        <dbReference type="ARBA" id="ARBA00001974"/>
    </source>
</evidence>
<evidence type="ECO:0000313" key="8">
    <source>
        <dbReference type="Proteomes" id="UP001501231"/>
    </source>
</evidence>
<reference evidence="7 8" key="1">
    <citation type="journal article" date="2019" name="Int. J. Syst. Evol. Microbiol.">
        <title>The Global Catalogue of Microorganisms (GCM) 10K type strain sequencing project: providing services to taxonomists for standard genome sequencing and annotation.</title>
        <authorList>
            <consortium name="The Broad Institute Genomics Platform"/>
            <consortium name="The Broad Institute Genome Sequencing Center for Infectious Disease"/>
            <person name="Wu L."/>
            <person name="Ma J."/>
        </authorList>
    </citation>
    <scope>NUCLEOTIDE SEQUENCE [LARGE SCALE GENOMIC DNA]</scope>
    <source>
        <strain evidence="7 8">JCM 3325</strain>
    </source>
</reference>
<dbReference type="InterPro" id="IPR023753">
    <property type="entry name" value="FAD/NAD-binding_dom"/>
</dbReference>
<dbReference type="PRINTS" id="PR00411">
    <property type="entry name" value="PNDRDTASEI"/>
</dbReference>
<dbReference type="SUPFAM" id="SSF55424">
    <property type="entry name" value="FAD/NAD-linked reductases, dimerisation (C-terminal) domain"/>
    <property type="match status" value="1"/>
</dbReference>
<keyword evidence="3" id="KW-0274">FAD</keyword>
<organism evidence="7 8">
    <name type="scientific">Actinomadura vinacea</name>
    <dbReference type="NCBI Taxonomy" id="115336"/>
    <lineage>
        <taxon>Bacteria</taxon>
        <taxon>Bacillati</taxon>
        <taxon>Actinomycetota</taxon>
        <taxon>Actinomycetes</taxon>
        <taxon>Streptosporangiales</taxon>
        <taxon>Thermomonosporaceae</taxon>
        <taxon>Actinomadura</taxon>
    </lineage>
</organism>
<dbReference type="SUPFAM" id="SSF51905">
    <property type="entry name" value="FAD/NAD(P)-binding domain"/>
    <property type="match status" value="2"/>
</dbReference>
<gene>
    <name evidence="7" type="ORF">GCM10010191_77870</name>
</gene>
<keyword evidence="4" id="KW-0560">Oxidoreductase</keyword>
<dbReference type="PRINTS" id="PR00368">
    <property type="entry name" value="FADPNR"/>
</dbReference>
<dbReference type="RefSeq" id="WP_344596058.1">
    <property type="nucleotide sequence ID" value="NZ_BAAARW010000035.1"/>
</dbReference>
<keyword evidence="2" id="KW-0285">Flavoprotein</keyword>
<dbReference type="InterPro" id="IPR036188">
    <property type="entry name" value="FAD/NAD-bd_sf"/>
</dbReference>
<dbReference type="EMBL" id="BAAARW010000035">
    <property type="protein sequence ID" value="GAA2448829.1"/>
    <property type="molecule type" value="Genomic_DNA"/>
</dbReference>
<dbReference type="Proteomes" id="UP001501231">
    <property type="component" value="Unassembled WGS sequence"/>
</dbReference>
<sequence>MRDDDRTVIVGGGLGGLRTAERLRRRGHRGPVTLLAAEPHLPYDRPPLSKAALTAEQEPEGPPLLKDRDACAGLDLDVRTGVRATALDTAHRRIVLDGGGTLGYDRLVIATGVRPRELPALAGLEGVHTLRTWDDCLRLRAGLRAARTVAVVGGGVLGCEIAAAARTLGLEVTLIELAEQPLAAVLGGRIGGIVADLHRAGGVKVRCGARVERAVRSGVVLDDGSHVDADLVVAAAGSVPNTEWLAGSGLVLDDGVLCDRTGRAEGAEDVFAVGDVARMPHPYREGTVRFEHWTSAGDGAALVARNLLAPPGERAAPSEVPYFWTDQYDTKIQCLGLPDPGDEPALAAGSPESGRLLAFYSRDGRVTGGVAFGMPAALARCRKAIAERVPLADLLGSAPWERRSL</sequence>
<evidence type="ECO:0000256" key="4">
    <source>
        <dbReference type="ARBA" id="ARBA00023002"/>
    </source>
</evidence>
<accession>A0ABN3K4L8</accession>
<dbReference type="PANTHER" id="PTHR43557:SF2">
    <property type="entry name" value="RIESKE DOMAIN-CONTAINING PROTEIN-RELATED"/>
    <property type="match status" value="1"/>
</dbReference>
<feature type="domain" description="Reductase C-terminal" evidence="6">
    <location>
        <begin position="322"/>
        <end position="391"/>
    </location>
</feature>
<dbReference type="InterPro" id="IPR028202">
    <property type="entry name" value="Reductase_C"/>
</dbReference>
<dbReference type="Gene3D" id="3.50.50.60">
    <property type="entry name" value="FAD/NAD(P)-binding domain"/>
    <property type="match status" value="2"/>
</dbReference>
<evidence type="ECO:0000256" key="2">
    <source>
        <dbReference type="ARBA" id="ARBA00022630"/>
    </source>
</evidence>
<evidence type="ECO:0000256" key="3">
    <source>
        <dbReference type="ARBA" id="ARBA00022827"/>
    </source>
</evidence>
<name>A0ABN3K4L8_9ACTN</name>
<evidence type="ECO:0000313" key="7">
    <source>
        <dbReference type="EMBL" id="GAA2448829.1"/>
    </source>
</evidence>
<dbReference type="Pfam" id="PF14759">
    <property type="entry name" value="Reductase_C"/>
    <property type="match status" value="1"/>
</dbReference>
<dbReference type="InterPro" id="IPR050446">
    <property type="entry name" value="FAD-oxidoreductase/Apoptosis"/>
</dbReference>
<proteinExistence type="predicted"/>